<dbReference type="Pfam" id="PF03692">
    <property type="entry name" value="CxxCxxCC"/>
    <property type="match status" value="1"/>
</dbReference>
<keyword evidence="2" id="KW-1185">Reference proteome</keyword>
<dbReference type="InterPro" id="IPR005358">
    <property type="entry name" value="Puta_zinc/iron-chelating_dom"/>
</dbReference>
<evidence type="ECO:0000313" key="2">
    <source>
        <dbReference type="Proteomes" id="UP001219584"/>
    </source>
</evidence>
<name>A0ABY8I0Y4_9BURK</name>
<dbReference type="EMBL" id="CP121464">
    <property type="protein sequence ID" value="WFR78551.1"/>
    <property type="molecule type" value="Genomic_DNA"/>
</dbReference>
<accession>A0ABY8I0Y4</accession>
<dbReference type="RefSeq" id="WP_278316704.1">
    <property type="nucleotide sequence ID" value="NZ_CP121464.1"/>
</dbReference>
<reference evidence="1 2" key="1">
    <citation type="submission" date="2023-04" db="EMBL/GenBank/DDBJ databases">
        <title>Nanopore sequencing of Janthinobacterium from water.</title>
        <authorList>
            <person name="Ciuchcinski K."/>
            <person name="Rokowska A."/>
            <person name="Dziewit L."/>
        </authorList>
    </citation>
    <scope>NUCLEOTIDE SEQUENCE [LARGE SCALE GENOMIC DNA]</scope>
    <source>
        <strain evidence="1 2">DEMB2</strain>
    </source>
</reference>
<dbReference type="Proteomes" id="UP001219584">
    <property type="component" value="Chromosome"/>
</dbReference>
<protein>
    <submittedName>
        <fullName evidence="1">YkgJ family cysteine cluster protein</fullName>
    </submittedName>
</protein>
<proteinExistence type="predicted"/>
<sequence length="87" mass="9826">MPSSDRQAFPCSGCGKCCSRVHQSAETAWLDRGDGVCRNYDEAGKQCLIYADRPLVCRVEEYYLQHLSTQFTWGEFVKINLDICAAL</sequence>
<evidence type="ECO:0000313" key="1">
    <source>
        <dbReference type="EMBL" id="WFR78551.1"/>
    </source>
</evidence>
<organism evidence="1 2">
    <name type="scientific">Janthinobacterium rivuli</name>
    <dbReference type="NCBI Taxonomy" id="2751478"/>
    <lineage>
        <taxon>Bacteria</taxon>
        <taxon>Pseudomonadati</taxon>
        <taxon>Pseudomonadota</taxon>
        <taxon>Betaproteobacteria</taxon>
        <taxon>Burkholderiales</taxon>
        <taxon>Oxalobacteraceae</taxon>
        <taxon>Janthinobacterium</taxon>
    </lineage>
</organism>
<gene>
    <name evidence="1" type="ORF">P9875_23030</name>
</gene>